<keyword evidence="1" id="KW-0472">Membrane</keyword>
<proteinExistence type="predicted"/>
<evidence type="ECO:0000256" key="1">
    <source>
        <dbReference type="SAM" id="Phobius"/>
    </source>
</evidence>
<name>A0A0G2FEH6_9PEZI</name>
<organism evidence="2 3">
    <name type="scientific">Diaporthe ampelina</name>
    <dbReference type="NCBI Taxonomy" id="1214573"/>
    <lineage>
        <taxon>Eukaryota</taxon>
        <taxon>Fungi</taxon>
        <taxon>Dikarya</taxon>
        <taxon>Ascomycota</taxon>
        <taxon>Pezizomycotina</taxon>
        <taxon>Sordariomycetes</taxon>
        <taxon>Sordariomycetidae</taxon>
        <taxon>Diaporthales</taxon>
        <taxon>Diaporthaceae</taxon>
        <taxon>Diaporthe</taxon>
    </lineage>
</organism>
<feature type="transmembrane region" description="Helical" evidence="1">
    <location>
        <begin position="48"/>
        <end position="74"/>
    </location>
</feature>
<evidence type="ECO:0000313" key="3">
    <source>
        <dbReference type="Proteomes" id="UP000034680"/>
    </source>
</evidence>
<gene>
    <name evidence="2" type="ORF">UCDDA912_g07082</name>
</gene>
<accession>A0A0G2FEH6</accession>
<keyword evidence="3" id="KW-1185">Reference proteome</keyword>
<evidence type="ECO:0000313" key="2">
    <source>
        <dbReference type="EMBL" id="KKY32962.1"/>
    </source>
</evidence>
<comment type="caution">
    <text evidence="2">The sequence shown here is derived from an EMBL/GenBank/DDBJ whole genome shotgun (WGS) entry which is preliminary data.</text>
</comment>
<protein>
    <submittedName>
        <fullName evidence="2">Uncharacterized protein</fullName>
    </submittedName>
</protein>
<reference evidence="2 3" key="1">
    <citation type="submission" date="2015-05" db="EMBL/GenBank/DDBJ databases">
        <title>Distinctive expansion of gene families associated with plant cell wall degradation and secondary metabolism in the genomes of grapevine trunk pathogens.</title>
        <authorList>
            <person name="Lawrence D.P."/>
            <person name="Travadon R."/>
            <person name="Rolshausen P.E."/>
            <person name="Baumgartner K."/>
        </authorList>
    </citation>
    <scope>NUCLEOTIDE SEQUENCE [LARGE SCALE GENOMIC DNA]</scope>
    <source>
        <strain evidence="2">DA912</strain>
    </source>
</reference>
<keyword evidence="1" id="KW-0812">Transmembrane</keyword>
<dbReference type="EMBL" id="LCUC01000268">
    <property type="protein sequence ID" value="KKY32962.1"/>
    <property type="molecule type" value="Genomic_DNA"/>
</dbReference>
<dbReference type="Proteomes" id="UP000034680">
    <property type="component" value="Unassembled WGS sequence"/>
</dbReference>
<dbReference type="AlphaFoldDB" id="A0A0G2FEH6"/>
<sequence>MFYWSHFVVYKLRKEAVTERSEADLTEEQTILRIKFKASYTAYRFSSFWLVIAGFVILCLHVALVLAHFAVIAFGDWWTSKCLDQPGRLPHPGHALVRGTIGNLARAVE</sequence>
<reference evidence="2 3" key="2">
    <citation type="submission" date="2015-05" db="EMBL/GenBank/DDBJ databases">
        <authorList>
            <person name="Morales-Cruz A."/>
            <person name="Amrine K.C."/>
            <person name="Cantu D."/>
        </authorList>
    </citation>
    <scope>NUCLEOTIDE SEQUENCE [LARGE SCALE GENOMIC DNA]</scope>
    <source>
        <strain evidence="2">DA912</strain>
    </source>
</reference>
<keyword evidence="1" id="KW-1133">Transmembrane helix</keyword>